<evidence type="ECO:0000256" key="2">
    <source>
        <dbReference type="ARBA" id="ARBA00022603"/>
    </source>
</evidence>
<dbReference type="SUPFAM" id="SSF53335">
    <property type="entry name" value="S-adenosyl-L-methionine-dependent methyltransferases"/>
    <property type="match status" value="1"/>
</dbReference>
<name>A0A381DHF3_9BACT</name>
<dbReference type="Gene3D" id="3.40.50.150">
    <property type="entry name" value="Vaccinia Virus protein VP39"/>
    <property type="match status" value="1"/>
</dbReference>
<reference evidence="7 8" key="1">
    <citation type="submission" date="2018-06" db="EMBL/GenBank/DDBJ databases">
        <authorList>
            <consortium name="Pathogen Informatics"/>
            <person name="Doyle S."/>
        </authorList>
    </citation>
    <scope>NUCLEOTIDE SEQUENCE [LARGE SCALE GENOMIC DNA]</scope>
    <source>
        <strain evidence="7 8">NCTC12475</strain>
    </source>
</reference>
<dbReference type="CDD" id="cd02440">
    <property type="entry name" value="AdoMet_MTases"/>
    <property type="match status" value="1"/>
</dbReference>
<keyword evidence="4" id="KW-0949">S-adenosyl-L-methionine</keyword>
<evidence type="ECO:0000313" key="8">
    <source>
        <dbReference type="Proteomes" id="UP000254920"/>
    </source>
</evidence>
<evidence type="ECO:0000256" key="5">
    <source>
        <dbReference type="ARBA" id="ARBA00048391"/>
    </source>
</evidence>
<feature type="domain" description="Methyltransferase small" evidence="6">
    <location>
        <begin position="100"/>
        <end position="183"/>
    </location>
</feature>
<keyword evidence="2 7" id="KW-0489">Methyltransferase</keyword>
<dbReference type="PROSITE" id="PS00092">
    <property type="entry name" value="N6_MTASE"/>
    <property type="match status" value="1"/>
</dbReference>
<dbReference type="PANTHER" id="PTHR18895">
    <property type="entry name" value="HEMK METHYLTRANSFERASE"/>
    <property type="match status" value="1"/>
</dbReference>
<evidence type="ECO:0000259" key="6">
    <source>
        <dbReference type="Pfam" id="PF05175"/>
    </source>
</evidence>
<dbReference type="GO" id="GO:0032259">
    <property type="term" value="P:methylation"/>
    <property type="evidence" value="ECO:0007669"/>
    <property type="project" value="UniProtKB-KW"/>
</dbReference>
<keyword evidence="3 7" id="KW-0808">Transferase</keyword>
<comment type="catalytic activity">
    <reaction evidence="5">
        <text>L-glutaminyl-[peptide chain release factor] + S-adenosyl-L-methionine = N(5)-methyl-L-glutaminyl-[peptide chain release factor] + S-adenosyl-L-homocysteine + H(+)</text>
        <dbReference type="Rhea" id="RHEA:42896"/>
        <dbReference type="Rhea" id="RHEA-COMP:10271"/>
        <dbReference type="Rhea" id="RHEA-COMP:10272"/>
        <dbReference type="ChEBI" id="CHEBI:15378"/>
        <dbReference type="ChEBI" id="CHEBI:30011"/>
        <dbReference type="ChEBI" id="CHEBI:57856"/>
        <dbReference type="ChEBI" id="CHEBI:59789"/>
        <dbReference type="ChEBI" id="CHEBI:61891"/>
        <dbReference type="EC" id="2.1.1.297"/>
    </reaction>
</comment>
<dbReference type="EC" id="2.1.1.297" evidence="1"/>
<dbReference type="GO" id="GO:0003676">
    <property type="term" value="F:nucleic acid binding"/>
    <property type="evidence" value="ECO:0007669"/>
    <property type="project" value="InterPro"/>
</dbReference>
<proteinExistence type="predicted"/>
<dbReference type="NCBIfam" id="TIGR00536">
    <property type="entry name" value="hemK_fam"/>
    <property type="match status" value="1"/>
</dbReference>
<evidence type="ECO:0000256" key="1">
    <source>
        <dbReference type="ARBA" id="ARBA00012771"/>
    </source>
</evidence>
<evidence type="ECO:0000256" key="4">
    <source>
        <dbReference type="ARBA" id="ARBA00022691"/>
    </source>
</evidence>
<dbReference type="InterPro" id="IPR029063">
    <property type="entry name" value="SAM-dependent_MTases_sf"/>
</dbReference>
<keyword evidence="8" id="KW-1185">Reference proteome</keyword>
<evidence type="ECO:0000313" key="7">
    <source>
        <dbReference type="EMBL" id="SUX09953.1"/>
    </source>
</evidence>
<dbReference type="AlphaFoldDB" id="A0A381DHF3"/>
<dbReference type="RefSeq" id="WP_089182550.1">
    <property type="nucleotide sequence ID" value="NZ_CP043427.1"/>
</dbReference>
<organism evidence="7 8">
    <name type="scientific">Campylobacter sputorum subsp. sputorum</name>
    <dbReference type="NCBI Taxonomy" id="32024"/>
    <lineage>
        <taxon>Bacteria</taxon>
        <taxon>Pseudomonadati</taxon>
        <taxon>Campylobacterota</taxon>
        <taxon>Epsilonproteobacteria</taxon>
        <taxon>Campylobacterales</taxon>
        <taxon>Campylobacteraceae</taxon>
        <taxon>Campylobacter</taxon>
    </lineage>
</organism>
<dbReference type="InterPro" id="IPR004556">
    <property type="entry name" value="HemK-like"/>
</dbReference>
<sequence length="265" mass="29937">MKISELLKIGENLTDSSFVAKELMKFHTKLSFEEIFLNSNTIIKDEDGYIKLIKRYANGEPLEYITNSCEFYGLNFFVKKGVLIPRFETEILIQKAINLLSNINSPRICEIGFGSGIISIILAKNLKNASIIATDISKIALEVAICNAKTHGVNVEFVNTSLLDRINGNFDFVISNPPYISNSYKLDKWVLNEPKEALIGGEIGDEILHKIIEISANRTNFLACEMGYDQKKSLQEKLIKFGFKAEFYKDLAGFDRGFVARRENV</sequence>
<dbReference type="OrthoDB" id="9800643at2"/>
<dbReference type="InterPro" id="IPR019874">
    <property type="entry name" value="RF_methyltr_PrmC"/>
</dbReference>
<dbReference type="EMBL" id="UFVD01000001">
    <property type="protein sequence ID" value="SUX09953.1"/>
    <property type="molecule type" value="Genomic_DNA"/>
</dbReference>
<dbReference type="GeneID" id="93090727"/>
<dbReference type="InterPro" id="IPR050320">
    <property type="entry name" value="N5-glutamine_MTase"/>
</dbReference>
<dbReference type="Gene3D" id="1.10.8.10">
    <property type="entry name" value="DNA helicase RuvA subunit, C-terminal domain"/>
    <property type="match status" value="1"/>
</dbReference>
<dbReference type="NCBIfam" id="TIGR03534">
    <property type="entry name" value="RF_mod_PrmC"/>
    <property type="match status" value="1"/>
</dbReference>
<dbReference type="Proteomes" id="UP000254920">
    <property type="component" value="Unassembled WGS sequence"/>
</dbReference>
<dbReference type="PANTHER" id="PTHR18895:SF74">
    <property type="entry name" value="MTRF1L RELEASE FACTOR GLUTAMINE METHYLTRANSFERASE"/>
    <property type="match status" value="1"/>
</dbReference>
<dbReference type="Pfam" id="PF05175">
    <property type="entry name" value="MTS"/>
    <property type="match status" value="1"/>
</dbReference>
<dbReference type="GO" id="GO:0102559">
    <property type="term" value="F:peptide chain release factor N(5)-glutamine methyltransferase activity"/>
    <property type="evidence" value="ECO:0007669"/>
    <property type="project" value="UniProtKB-EC"/>
</dbReference>
<dbReference type="InterPro" id="IPR002052">
    <property type="entry name" value="DNA_methylase_N6_adenine_CS"/>
</dbReference>
<gene>
    <name evidence="7" type="primary">prmC_1</name>
    <name evidence="7" type="ORF">NCTC12475_00279</name>
</gene>
<accession>A0A381DHF3</accession>
<protein>
    <recommendedName>
        <fullName evidence="1">peptide chain release factor N(5)-glutamine methyltransferase</fullName>
        <ecNumber evidence="1">2.1.1.297</ecNumber>
    </recommendedName>
</protein>
<evidence type="ECO:0000256" key="3">
    <source>
        <dbReference type="ARBA" id="ARBA00022679"/>
    </source>
</evidence>
<dbReference type="STRING" id="32024.GCA_000788295_00023"/>
<dbReference type="InterPro" id="IPR007848">
    <property type="entry name" value="Small_mtfrase_dom"/>
</dbReference>